<dbReference type="SMART" id="SM00173">
    <property type="entry name" value="RAS"/>
    <property type="match status" value="1"/>
</dbReference>
<dbReference type="GO" id="GO:0003924">
    <property type="term" value="F:GTPase activity"/>
    <property type="evidence" value="ECO:0007669"/>
    <property type="project" value="InterPro"/>
</dbReference>
<protein>
    <submittedName>
        <fullName evidence="4">Uncharacterized protein</fullName>
    </submittedName>
</protein>
<dbReference type="GO" id="GO:0005525">
    <property type="term" value="F:GTP binding"/>
    <property type="evidence" value="ECO:0007669"/>
    <property type="project" value="UniProtKB-KW"/>
</dbReference>
<dbReference type="GeneID" id="43586852"/>
<dbReference type="GO" id="GO:0005886">
    <property type="term" value="C:plasma membrane"/>
    <property type="evidence" value="ECO:0007669"/>
    <property type="project" value="UniProtKB-SubCell"/>
</dbReference>
<dbReference type="InterPro" id="IPR027417">
    <property type="entry name" value="P-loop_NTPase"/>
</dbReference>
<keyword evidence="5" id="KW-1185">Reference proteome</keyword>
<reference evidence="4" key="2">
    <citation type="submission" date="2024-01" db="EMBL/GenBank/DDBJ databases">
        <title>Comparative genomics of Cryptococcus and Kwoniella reveals pathogenesis evolution and contrasting modes of karyotype evolution via chromosome fusion or intercentromeric recombination.</title>
        <authorList>
            <person name="Coelho M.A."/>
            <person name="David-Palma M."/>
            <person name="Shea T."/>
            <person name="Bowers K."/>
            <person name="McGinley-Smith S."/>
            <person name="Mohammad A.W."/>
            <person name="Gnirke A."/>
            <person name="Yurkov A.M."/>
            <person name="Nowrousian M."/>
            <person name="Sun S."/>
            <person name="Cuomo C.A."/>
            <person name="Heitman J."/>
        </authorList>
    </citation>
    <scope>NUCLEOTIDE SEQUENCE</scope>
    <source>
        <strain evidence="4">CBS 12478</strain>
    </source>
</reference>
<dbReference type="PANTHER" id="PTHR24070">
    <property type="entry name" value="RAS, DI-RAS, AND RHEB FAMILY MEMBERS OF SMALL GTPASE SUPERFAMILY"/>
    <property type="match status" value="1"/>
</dbReference>
<comment type="subcellular location">
    <subcellularLocation>
        <location evidence="1">Cell membrane</location>
        <topology evidence="1">Lipid-anchor</topology>
        <orientation evidence="1">Cytoplasmic side</orientation>
    </subcellularLocation>
</comment>
<proteinExistence type="predicted"/>
<dbReference type="EMBL" id="CP144052">
    <property type="protein sequence ID" value="WWD16653.1"/>
    <property type="molecule type" value="Genomic_DNA"/>
</dbReference>
<dbReference type="SMART" id="SM00175">
    <property type="entry name" value="RAB"/>
    <property type="match status" value="1"/>
</dbReference>
<dbReference type="SMART" id="SM00174">
    <property type="entry name" value="RHO"/>
    <property type="match status" value="1"/>
</dbReference>
<reference evidence="4" key="1">
    <citation type="submission" date="2017-08" db="EMBL/GenBank/DDBJ databases">
        <authorList>
            <person name="Cuomo C."/>
            <person name="Billmyre B."/>
            <person name="Heitman J."/>
        </authorList>
    </citation>
    <scope>NUCLEOTIDE SEQUENCE</scope>
    <source>
        <strain evidence="4">CBS 12478</strain>
    </source>
</reference>
<dbReference type="NCBIfam" id="TIGR00231">
    <property type="entry name" value="small_GTP"/>
    <property type="match status" value="1"/>
</dbReference>
<dbReference type="InterPro" id="IPR020849">
    <property type="entry name" value="Small_GTPase_Ras-type"/>
</dbReference>
<dbReference type="PROSITE" id="PS51419">
    <property type="entry name" value="RAB"/>
    <property type="match status" value="1"/>
</dbReference>
<dbReference type="InterPro" id="IPR005225">
    <property type="entry name" value="Small_GTP-bd"/>
</dbReference>
<accession>A0AAJ8LDN2</accession>
<dbReference type="Pfam" id="PF00071">
    <property type="entry name" value="Ras"/>
    <property type="match status" value="1"/>
</dbReference>
<dbReference type="CDD" id="cd00876">
    <property type="entry name" value="Ras"/>
    <property type="match status" value="1"/>
</dbReference>
<evidence type="ECO:0000256" key="3">
    <source>
        <dbReference type="ARBA" id="ARBA00023134"/>
    </source>
</evidence>
<dbReference type="RefSeq" id="XP_065822966.1">
    <property type="nucleotide sequence ID" value="XM_065966894.1"/>
</dbReference>
<evidence type="ECO:0000313" key="4">
    <source>
        <dbReference type="EMBL" id="WWD16653.1"/>
    </source>
</evidence>
<dbReference type="PRINTS" id="PR00449">
    <property type="entry name" value="RASTRNSFRMNG"/>
</dbReference>
<keyword evidence="2" id="KW-0547">Nucleotide-binding</keyword>
<dbReference type="PROSITE" id="PS51421">
    <property type="entry name" value="RAS"/>
    <property type="match status" value="1"/>
</dbReference>
<dbReference type="SUPFAM" id="SSF52540">
    <property type="entry name" value="P-loop containing nucleoside triphosphate hydrolases"/>
    <property type="match status" value="1"/>
</dbReference>
<keyword evidence="3" id="KW-0342">GTP-binding</keyword>
<dbReference type="Proteomes" id="UP000322225">
    <property type="component" value="Chromosome 2"/>
</dbReference>
<dbReference type="InterPro" id="IPR001806">
    <property type="entry name" value="Small_GTPase"/>
</dbReference>
<gene>
    <name evidence="4" type="ORF">CI109_101083</name>
</gene>
<dbReference type="GO" id="GO:0007165">
    <property type="term" value="P:signal transduction"/>
    <property type="evidence" value="ECO:0007669"/>
    <property type="project" value="InterPro"/>
</dbReference>
<evidence type="ECO:0000313" key="5">
    <source>
        <dbReference type="Proteomes" id="UP000322225"/>
    </source>
</evidence>
<dbReference type="AlphaFoldDB" id="A0AAJ8LDN2"/>
<dbReference type="KEGG" id="ksn:43586852"/>
<name>A0AAJ8LDN2_9TREE</name>
<sequence>MKIYQCAVMGSGGVGKSAVTVRFINGSYLEWYDPTNRKQFTVDQQPCLLEILDTAGIDQYLTLNDLFIRKSEGFVLVFSLTQRDSFEEIIRTRETIERIKLPQETGHGIPIVIVGNKCDLVDEREVDMVEGEKLAQQWHCHYYETSARTATNVNPVFEEIVRQMRLQDYRRNQSREGGGGGGGGREWVEDLRRRRKERGKRCVIL</sequence>
<evidence type="ECO:0000256" key="1">
    <source>
        <dbReference type="ARBA" id="ARBA00004342"/>
    </source>
</evidence>
<organism evidence="4 5">
    <name type="scientific">Kwoniella shandongensis</name>
    <dbReference type="NCBI Taxonomy" id="1734106"/>
    <lineage>
        <taxon>Eukaryota</taxon>
        <taxon>Fungi</taxon>
        <taxon>Dikarya</taxon>
        <taxon>Basidiomycota</taxon>
        <taxon>Agaricomycotina</taxon>
        <taxon>Tremellomycetes</taxon>
        <taxon>Tremellales</taxon>
        <taxon>Cryptococcaceae</taxon>
        <taxon>Kwoniella</taxon>
    </lineage>
</organism>
<dbReference type="Gene3D" id="3.40.50.300">
    <property type="entry name" value="P-loop containing nucleotide triphosphate hydrolases"/>
    <property type="match status" value="1"/>
</dbReference>
<evidence type="ECO:0000256" key="2">
    <source>
        <dbReference type="ARBA" id="ARBA00022741"/>
    </source>
</evidence>